<protein>
    <submittedName>
        <fullName evidence="1">Uncharacterized protein</fullName>
    </submittedName>
</protein>
<proteinExistence type="predicted"/>
<name>A0ACC1MXX7_9HYPO</name>
<evidence type="ECO:0000313" key="2">
    <source>
        <dbReference type="Proteomes" id="UP001143910"/>
    </source>
</evidence>
<comment type="caution">
    <text evidence="1">The sequence shown here is derived from an EMBL/GenBank/DDBJ whole genome shotgun (WGS) entry which is preliminary data.</text>
</comment>
<reference evidence="1" key="1">
    <citation type="submission" date="2022-08" db="EMBL/GenBank/DDBJ databases">
        <title>Genome Sequence of Lecanicillium fungicola.</title>
        <authorList>
            <person name="Buettner E."/>
        </authorList>
    </citation>
    <scope>NUCLEOTIDE SEQUENCE</scope>
    <source>
        <strain evidence="1">Babe33</strain>
    </source>
</reference>
<keyword evidence="2" id="KW-1185">Reference proteome</keyword>
<dbReference type="EMBL" id="JANJQO010001411">
    <property type="protein sequence ID" value="KAJ2971079.1"/>
    <property type="molecule type" value="Genomic_DNA"/>
</dbReference>
<accession>A0ACC1MXX7</accession>
<dbReference type="Proteomes" id="UP001143910">
    <property type="component" value="Unassembled WGS sequence"/>
</dbReference>
<organism evidence="1 2">
    <name type="scientific">Zarea fungicola</name>
    <dbReference type="NCBI Taxonomy" id="93591"/>
    <lineage>
        <taxon>Eukaryota</taxon>
        <taxon>Fungi</taxon>
        <taxon>Dikarya</taxon>
        <taxon>Ascomycota</taxon>
        <taxon>Pezizomycotina</taxon>
        <taxon>Sordariomycetes</taxon>
        <taxon>Hypocreomycetidae</taxon>
        <taxon>Hypocreales</taxon>
        <taxon>Cordycipitaceae</taxon>
        <taxon>Zarea</taxon>
    </lineage>
</organism>
<gene>
    <name evidence="1" type="ORF">NQ176_g7868</name>
</gene>
<sequence>MQSFVSLFSTVLLLTNGLQVLANGAVSDCTSVSTHILPTVTNTIDLPTSTLQLRDDNPATTSSSVTTAAGTTLTSVTQSTNAETSKPVSSSTKTVPSQQPTGTGSPVVAAGASGLQRLSVLQLSALIAVIGGVMIV</sequence>
<evidence type="ECO:0000313" key="1">
    <source>
        <dbReference type="EMBL" id="KAJ2971079.1"/>
    </source>
</evidence>